<reference evidence="1" key="1">
    <citation type="submission" date="2020-07" db="EMBL/GenBank/DDBJ databases">
        <title>Multicomponent nature underlies the extraordinary mechanical properties of spider dragline silk.</title>
        <authorList>
            <person name="Kono N."/>
            <person name="Nakamura H."/>
            <person name="Mori M."/>
            <person name="Yoshida Y."/>
            <person name="Ohtoshi R."/>
            <person name="Malay A.D."/>
            <person name="Moran D.A.P."/>
            <person name="Tomita M."/>
            <person name="Numata K."/>
            <person name="Arakawa K."/>
        </authorList>
    </citation>
    <scope>NUCLEOTIDE SEQUENCE</scope>
</reference>
<dbReference type="EMBL" id="BMAO01023562">
    <property type="protein sequence ID" value="GFQ89477.1"/>
    <property type="molecule type" value="Genomic_DNA"/>
</dbReference>
<sequence length="88" mass="10311">MAENLLLAIFLLCKEREEGDGHWIPLLPFSPAREEMRVEESTHSELEMSEGLPENPESWLWQRHGEASHVLGNRAMQKFPDPKKETRW</sequence>
<dbReference type="AlphaFoldDB" id="A0A8X6I860"/>
<dbReference type="Proteomes" id="UP000887116">
    <property type="component" value="Unassembled WGS sequence"/>
</dbReference>
<comment type="caution">
    <text evidence="1">The sequence shown here is derived from an EMBL/GenBank/DDBJ whole genome shotgun (WGS) entry which is preliminary data.</text>
</comment>
<dbReference type="OrthoDB" id="10273410at2759"/>
<name>A0A8X6I860_TRICU</name>
<evidence type="ECO:0000313" key="1">
    <source>
        <dbReference type="EMBL" id="GFQ89477.1"/>
    </source>
</evidence>
<organism evidence="1 2">
    <name type="scientific">Trichonephila clavata</name>
    <name type="common">Joro spider</name>
    <name type="synonym">Nephila clavata</name>
    <dbReference type="NCBI Taxonomy" id="2740835"/>
    <lineage>
        <taxon>Eukaryota</taxon>
        <taxon>Metazoa</taxon>
        <taxon>Ecdysozoa</taxon>
        <taxon>Arthropoda</taxon>
        <taxon>Chelicerata</taxon>
        <taxon>Arachnida</taxon>
        <taxon>Araneae</taxon>
        <taxon>Araneomorphae</taxon>
        <taxon>Entelegynae</taxon>
        <taxon>Araneoidea</taxon>
        <taxon>Nephilidae</taxon>
        <taxon>Trichonephila</taxon>
    </lineage>
</organism>
<proteinExistence type="predicted"/>
<gene>
    <name evidence="1" type="ORF">TNCT_460181</name>
</gene>
<accession>A0A8X6I860</accession>
<protein>
    <submittedName>
        <fullName evidence="1">Uncharacterized protein</fullName>
    </submittedName>
</protein>
<keyword evidence="2" id="KW-1185">Reference proteome</keyword>
<evidence type="ECO:0000313" key="2">
    <source>
        <dbReference type="Proteomes" id="UP000887116"/>
    </source>
</evidence>